<keyword evidence="3" id="KW-1185">Reference proteome</keyword>
<organism evidence="2 3">
    <name type="scientific">Pogonophryne albipinna</name>
    <dbReference type="NCBI Taxonomy" id="1090488"/>
    <lineage>
        <taxon>Eukaryota</taxon>
        <taxon>Metazoa</taxon>
        <taxon>Chordata</taxon>
        <taxon>Craniata</taxon>
        <taxon>Vertebrata</taxon>
        <taxon>Euteleostomi</taxon>
        <taxon>Actinopterygii</taxon>
        <taxon>Neopterygii</taxon>
        <taxon>Teleostei</taxon>
        <taxon>Neoteleostei</taxon>
        <taxon>Acanthomorphata</taxon>
        <taxon>Eupercaria</taxon>
        <taxon>Perciformes</taxon>
        <taxon>Notothenioidei</taxon>
        <taxon>Pogonophryne</taxon>
    </lineage>
</organism>
<feature type="region of interest" description="Disordered" evidence="1">
    <location>
        <begin position="1"/>
        <end position="28"/>
    </location>
</feature>
<evidence type="ECO:0000313" key="2">
    <source>
        <dbReference type="EMBL" id="KAJ4920598.1"/>
    </source>
</evidence>
<dbReference type="AlphaFoldDB" id="A0AAD6A904"/>
<protein>
    <submittedName>
        <fullName evidence="2">Uncharacterized protein</fullName>
    </submittedName>
</protein>
<proteinExistence type="predicted"/>
<accession>A0AAD6A904</accession>
<comment type="caution">
    <text evidence="2">The sequence shown here is derived from an EMBL/GenBank/DDBJ whole genome shotgun (WGS) entry which is preliminary data.</text>
</comment>
<sequence length="77" mass="9169">MKRRCDEEEDEDLDLKRRCDEEDDDDEDLDLMRRCDEEEENMRNSPLSTEDVLSHETPHFCSISHSASQRGRLMSHV</sequence>
<name>A0AAD6A904_9TELE</name>
<evidence type="ECO:0000313" key="3">
    <source>
        <dbReference type="Proteomes" id="UP001219934"/>
    </source>
</evidence>
<evidence type="ECO:0000256" key="1">
    <source>
        <dbReference type="SAM" id="MobiDB-lite"/>
    </source>
</evidence>
<reference evidence="2" key="1">
    <citation type="submission" date="2022-11" db="EMBL/GenBank/DDBJ databases">
        <title>Chromosome-level genome of Pogonophryne albipinna.</title>
        <authorList>
            <person name="Jo E."/>
        </authorList>
    </citation>
    <scope>NUCLEOTIDE SEQUENCE</scope>
    <source>
        <strain evidence="2">SGF0006</strain>
        <tissue evidence="2">Muscle</tissue>
    </source>
</reference>
<dbReference type="Proteomes" id="UP001219934">
    <property type="component" value="Unassembled WGS sequence"/>
</dbReference>
<gene>
    <name evidence="2" type="ORF">JOQ06_024593</name>
</gene>
<dbReference type="EMBL" id="JAPTMU010000183">
    <property type="protein sequence ID" value="KAJ4920598.1"/>
    <property type="molecule type" value="Genomic_DNA"/>
</dbReference>